<dbReference type="Proteomes" id="UP000652761">
    <property type="component" value="Unassembled WGS sequence"/>
</dbReference>
<proteinExistence type="predicted"/>
<organism evidence="1 2">
    <name type="scientific">Colocasia esculenta</name>
    <name type="common">Wild taro</name>
    <name type="synonym">Arum esculentum</name>
    <dbReference type="NCBI Taxonomy" id="4460"/>
    <lineage>
        <taxon>Eukaryota</taxon>
        <taxon>Viridiplantae</taxon>
        <taxon>Streptophyta</taxon>
        <taxon>Embryophyta</taxon>
        <taxon>Tracheophyta</taxon>
        <taxon>Spermatophyta</taxon>
        <taxon>Magnoliopsida</taxon>
        <taxon>Liliopsida</taxon>
        <taxon>Araceae</taxon>
        <taxon>Aroideae</taxon>
        <taxon>Colocasieae</taxon>
        <taxon>Colocasia</taxon>
    </lineage>
</organism>
<protein>
    <submittedName>
        <fullName evidence="1">Uncharacterized protein</fullName>
    </submittedName>
</protein>
<dbReference type="EMBL" id="NMUH01004979">
    <property type="protein sequence ID" value="MQM11441.1"/>
    <property type="molecule type" value="Genomic_DNA"/>
</dbReference>
<gene>
    <name evidence="1" type="ORF">Taro_044348</name>
</gene>
<dbReference type="OrthoDB" id="1894168at2759"/>
<dbReference type="AlphaFoldDB" id="A0A843X0M2"/>
<sequence length="649" mass="71525">MKFLAVVLDWFGRRLKQEIFVVFRRKLLQQGILKSANGGTGCWSCCIVFLGTEEEGPKCSEASRKETMASNRKVMWAPGDSYLGVGLLSSDLDSALLQGEPSPMSKDPAPSSWERTSCYWRLEVESLPRVPKVLAALLLGPAGWDESLVPQYQRPTMGWWNSAQDKMSSSDNVHMMDGLGYSLFSGASQDWGIMAVQIYGASIALVKTGYMRVNEDCTMESNRTSFASCKIQSPVSSARLPASLLAQKDDEKENYEHYGISASCETGASVSSSTLANGLLSPNGTIDRLLHGTPRLCYSGENNENEMEVQSTPTGSIDPCVNETSRHCCSREDNEMEMEVHSTKISLDLDNNLKEIACGSDKVSCTVPTSSRPLEAIEISKTDIWGEETEREREVHSTTMNSDDCRRETTSIFRTSQQGSGKEEDTEIQSIDMDDADRRDMMSSSDNTLIATGGSLLPPVEFMSAEMNEASTQSCTMEVTECGSEIQPTIKNLLDLDTAANDTTRKIAKSFVTLDALSFPGACHSPETNDMSTEKLVTRNTEKEVQSMNIIVDAEDGKKAISNSLDKALESHVVVSPSDKDEHSFRQLAEGLRITENHHPSEAAEVNAIEESVLELEELANKIKWLKGLLIFGLQWSNAMKPTWKFSET</sequence>
<evidence type="ECO:0000313" key="2">
    <source>
        <dbReference type="Proteomes" id="UP000652761"/>
    </source>
</evidence>
<name>A0A843X0M2_COLES</name>
<reference evidence="1" key="1">
    <citation type="submission" date="2017-07" db="EMBL/GenBank/DDBJ databases">
        <title>Taro Niue Genome Assembly and Annotation.</title>
        <authorList>
            <person name="Atibalentja N."/>
            <person name="Keating K."/>
            <person name="Fields C.J."/>
        </authorList>
    </citation>
    <scope>NUCLEOTIDE SEQUENCE</scope>
    <source>
        <strain evidence="1">Niue_2</strain>
        <tissue evidence="1">Leaf</tissue>
    </source>
</reference>
<keyword evidence="2" id="KW-1185">Reference proteome</keyword>
<comment type="caution">
    <text evidence="1">The sequence shown here is derived from an EMBL/GenBank/DDBJ whole genome shotgun (WGS) entry which is preliminary data.</text>
</comment>
<accession>A0A843X0M2</accession>
<evidence type="ECO:0000313" key="1">
    <source>
        <dbReference type="EMBL" id="MQM11441.1"/>
    </source>
</evidence>